<dbReference type="InterPro" id="IPR029026">
    <property type="entry name" value="tRNA_m1G_MTases_N"/>
</dbReference>
<dbReference type="Pfam" id="PF00588">
    <property type="entry name" value="SpoU_methylase"/>
    <property type="match status" value="1"/>
</dbReference>
<feature type="compositionally biased region" description="Basic residues" evidence="4">
    <location>
        <begin position="26"/>
        <end position="35"/>
    </location>
</feature>
<name>A0A6G9YDI6_9NOCA</name>
<dbReference type="EMBL" id="CP046172">
    <property type="protein sequence ID" value="QIS11137.1"/>
    <property type="molecule type" value="Genomic_DNA"/>
</dbReference>
<dbReference type="InterPro" id="IPR053888">
    <property type="entry name" value="MRM3-like_sub_bind"/>
</dbReference>
<evidence type="ECO:0000256" key="3">
    <source>
        <dbReference type="ARBA" id="ARBA00022679"/>
    </source>
</evidence>
<evidence type="ECO:0000313" key="7">
    <source>
        <dbReference type="Proteomes" id="UP000503540"/>
    </source>
</evidence>
<organism evidence="6 7">
    <name type="scientific">Nocardia arthritidis</name>
    <dbReference type="NCBI Taxonomy" id="228602"/>
    <lineage>
        <taxon>Bacteria</taxon>
        <taxon>Bacillati</taxon>
        <taxon>Actinomycetota</taxon>
        <taxon>Actinomycetes</taxon>
        <taxon>Mycobacteriales</taxon>
        <taxon>Nocardiaceae</taxon>
        <taxon>Nocardia</taxon>
    </lineage>
</organism>
<feature type="domain" description="RNA 2-O ribose methyltransferase substrate binding" evidence="5">
    <location>
        <begin position="83"/>
        <end position="156"/>
    </location>
</feature>
<dbReference type="InterPro" id="IPR029064">
    <property type="entry name" value="Ribosomal_eL30-like_sf"/>
</dbReference>
<comment type="similarity">
    <text evidence="1">Belongs to the class IV-like SAM-binding methyltransferase superfamily. RNA methyltransferase TrmH family.</text>
</comment>
<dbReference type="AlphaFoldDB" id="A0A6G9YDI6"/>
<dbReference type="Proteomes" id="UP000503540">
    <property type="component" value="Chromosome"/>
</dbReference>
<dbReference type="GO" id="GO:0003723">
    <property type="term" value="F:RNA binding"/>
    <property type="evidence" value="ECO:0007669"/>
    <property type="project" value="InterPro"/>
</dbReference>
<evidence type="ECO:0000256" key="4">
    <source>
        <dbReference type="SAM" id="MobiDB-lite"/>
    </source>
</evidence>
<dbReference type="PANTHER" id="PTHR43191">
    <property type="entry name" value="RRNA METHYLTRANSFERASE 3"/>
    <property type="match status" value="1"/>
</dbReference>
<evidence type="ECO:0000256" key="2">
    <source>
        <dbReference type="ARBA" id="ARBA00022603"/>
    </source>
</evidence>
<gene>
    <name evidence="6" type="ORF">F5544_16290</name>
</gene>
<dbReference type="Gene3D" id="3.40.1280.10">
    <property type="match status" value="1"/>
</dbReference>
<dbReference type="CDD" id="cd18095">
    <property type="entry name" value="SpoU-like_rRNA-MTase"/>
    <property type="match status" value="1"/>
</dbReference>
<evidence type="ECO:0000259" key="5">
    <source>
        <dbReference type="SMART" id="SM00967"/>
    </source>
</evidence>
<evidence type="ECO:0000256" key="1">
    <source>
        <dbReference type="ARBA" id="ARBA00007228"/>
    </source>
</evidence>
<dbReference type="SMART" id="SM00967">
    <property type="entry name" value="SpoU_sub_bind"/>
    <property type="match status" value="1"/>
</dbReference>
<sequence length="318" mass="33436">MSRSTARSWPSSPSPTPRRSPAWSRWPRRRCRRTSTRLPPDSACVTTKHPERPADALSERNPRVVSAVKLHRAAQRRKTGLFLAEGANSVAAALDTERVAELFYTVGAAARETELVAGAAAAGVRTTLVSDRAAQQLGETVTPPGLVAVCHQVDVPLAQVLSGAPDMLAVPVEIADPGNAGTLIRVADAVGANGVVLAGDSVDPHNGKCVRSCAGSLFHVPVARERDIDAVLTGLRSAGITVLATTAKGEVDLDDSDEILRGPVAWLFGNEAHGLDPEVAARADHRVRIPIHGRAESLNLAAAAAICLYASARVQHAE</sequence>
<dbReference type="GO" id="GO:0006396">
    <property type="term" value="P:RNA processing"/>
    <property type="evidence" value="ECO:0007669"/>
    <property type="project" value="InterPro"/>
</dbReference>
<dbReference type="PANTHER" id="PTHR43191:SF2">
    <property type="entry name" value="RRNA METHYLTRANSFERASE 3, MITOCHONDRIAL"/>
    <property type="match status" value="1"/>
</dbReference>
<keyword evidence="7" id="KW-1185">Reference proteome</keyword>
<feature type="region of interest" description="Disordered" evidence="4">
    <location>
        <begin position="1"/>
        <end position="60"/>
    </location>
</feature>
<protein>
    <submittedName>
        <fullName evidence="6">RNA methyltransferase</fullName>
    </submittedName>
</protein>
<dbReference type="InterPro" id="IPR029028">
    <property type="entry name" value="Alpha/beta_knot_MTases"/>
</dbReference>
<dbReference type="KEGG" id="nah:F5544_16290"/>
<dbReference type="GO" id="GO:0008173">
    <property type="term" value="F:RNA methyltransferase activity"/>
    <property type="evidence" value="ECO:0007669"/>
    <property type="project" value="InterPro"/>
</dbReference>
<dbReference type="GO" id="GO:0005737">
    <property type="term" value="C:cytoplasm"/>
    <property type="evidence" value="ECO:0007669"/>
    <property type="project" value="UniProtKB-ARBA"/>
</dbReference>
<dbReference type="Pfam" id="PF22435">
    <property type="entry name" value="MRM3-like_sub_bind"/>
    <property type="match status" value="1"/>
</dbReference>
<feature type="compositionally biased region" description="Low complexity" evidence="4">
    <location>
        <begin position="1"/>
        <end position="11"/>
    </location>
</feature>
<dbReference type="Gene3D" id="3.30.1330.30">
    <property type="match status" value="1"/>
</dbReference>
<dbReference type="SUPFAM" id="SSF75217">
    <property type="entry name" value="alpha/beta knot"/>
    <property type="match status" value="1"/>
</dbReference>
<accession>A0A6G9YDI6</accession>
<dbReference type="GO" id="GO:0032259">
    <property type="term" value="P:methylation"/>
    <property type="evidence" value="ECO:0007669"/>
    <property type="project" value="UniProtKB-KW"/>
</dbReference>
<dbReference type="InterPro" id="IPR013123">
    <property type="entry name" value="SpoU_subst-bd"/>
</dbReference>
<dbReference type="InterPro" id="IPR051259">
    <property type="entry name" value="rRNA_Methyltransferase"/>
</dbReference>
<dbReference type="InterPro" id="IPR001537">
    <property type="entry name" value="SpoU_MeTrfase"/>
</dbReference>
<proteinExistence type="inferred from homology"/>
<keyword evidence="2 6" id="KW-0489">Methyltransferase</keyword>
<keyword evidence="3 6" id="KW-0808">Transferase</keyword>
<feature type="compositionally biased region" description="Basic and acidic residues" evidence="4">
    <location>
        <begin position="48"/>
        <end position="60"/>
    </location>
</feature>
<reference evidence="6 7" key="1">
    <citation type="journal article" date="2019" name="ACS Chem. Biol.">
        <title>Identification and Mobilization of a Cryptic Antibiotic Biosynthesis Gene Locus from a Human-Pathogenic Nocardia Isolate.</title>
        <authorList>
            <person name="Herisse M."/>
            <person name="Ishida K."/>
            <person name="Porter J.L."/>
            <person name="Howden B."/>
            <person name="Hertweck C."/>
            <person name="Stinear T.P."/>
            <person name="Pidot S.J."/>
        </authorList>
    </citation>
    <scope>NUCLEOTIDE SEQUENCE [LARGE SCALE GENOMIC DNA]</scope>
    <source>
        <strain evidence="6 7">AUSMDU00012717</strain>
    </source>
</reference>
<dbReference type="SUPFAM" id="SSF55315">
    <property type="entry name" value="L30e-like"/>
    <property type="match status" value="1"/>
</dbReference>
<evidence type="ECO:0000313" key="6">
    <source>
        <dbReference type="EMBL" id="QIS11137.1"/>
    </source>
</evidence>